<evidence type="ECO:0000256" key="4">
    <source>
        <dbReference type="ARBA" id="ARBA00022679"/>
    </source>
</evidence>
<comment type="caution">
    <text evidence="7">The sequence shown here is derived from an EMBL/GenBank/DDBJ whole genome shotgun (WGS) entry which is preliminary data.</text>
</comment>
<dbReference type="InterPro" id="IPR043148">
    <property type="entry name" value="TagF_C"/>
</dbReference>
<evidence type="ECO:0000256" key="1">
    <source>
        <dbReference type="ARBA" id="ARBA00004202"/>
    </source>
</evidence>
<name>A0ABR7TD64_9LACT</name>
<keyword evidence="8" id="KW-1185">Reference proteome</keyword>
<keyword evidence="3" id="KW-1003">Cell membrane</keyword>
<dbReference type="Pfam" id="PF04464">
    <property type="entry name" value="Glyphos_transf"/>
    <property type="match status" value="1"/>
</dbReference>
<dbReference type="Gene3D" id="3.40.50.12580">
    <property type="match status" value="1"/>
</dbReference>
<proteinExistence type="inferred from homology"/>
<dbReference type="InterPro" id="IPR043149">
    <property type="entry name" value="TagF_N"/>
</dbReference>
<protein>
    <submittedName>
        <fullName evidence="7">CDP-glycerol glycerophosphotransferase family protein</fullName>
    </submittedName>
</protein>
<keyword evidence="6" id="KW-0472">Membrane</keyword>
<dbReference type="Proteomes" id="UP000638836">
    <property type="component" value="Unassembled WGS sequence"/>
</dbReference>
<dbReference type="PANTHER" id="PTHR37316:SF1">
    <property type="entry name" value="TEICHOIC ACID GLYCEROL-PHOSPHATE PRIMASE"/>
    <property type="match status" value="1"/>
</dbReference>
<evidence type="ECO:0000256" key="6">
    <source>
        <dbReference type="ARBA" id="ARBA00023136"/>
    </source>
</evidence>
<sequence>MNKLKKLILTVMINQVIGLCRWMMNVTNRKVVGRMKEQIAKLMYVWIVNCFSLLSKRLPVKKRLVYLMSFPKNENGFLKNFMEQSPNIEVVLLYDENCKEEAKAFEKMGAKTYLLTSTIPFLKRAVNELMQAKVIVCDNYFPLLAGFYPKKKTTIIQLWHANGAIKRFGLEDPTAMKRSFLDRKRFKQVYKRFDEYIVGSEYMGKVFQKSYGATEKQIIPIGYPRSDVYFNEEDIESKRTHFYEIYPHLKNKKIILYAPTYRENSNAGYPLDIPLMFKELGNSYAVLMKKHPKSLEHIVVDGYKDFFYADLDDFKTEELMTVAECLITDYSSVPFDFTLLENAKKIIFYWYDQEDYEKQTGIQNGFIEYVPGEIVHTMEEVVSVIKSENDNEKMFNKFNQKWNTYNDGWAKYRLVNYIQKKISGSEARGVLK</sequence>
<organism evidence="7 8">
    <name type="scientific">Carnobacterium inhibens</name>
    <dbReference type="NCBI Taxonomy" id="147709"/>
    <lineage>
        <taxon>Bacteria</taxon>
        <taxon>Bacillati</taxon>
        <taxon>Bacillota</taxon>
        <taxon>Bacilli</taxon>
        <taxon>Lactobacillales</taxon>
        <taxon>Carnobacteriaceae</taxon>
        <taxon>Carnobacterium</taxon>
    </lineage>
</organism>
<gene>
    <name evidence="7" type="ORF">GLO26_08720</name>
</gene>
<comment type="similarity">
    <text evidence="2">Belongs to the CDP-glycerol glycerophosphotransferase family.</text>
</comment>
<keyword evidence="4" id="KW-0808">Transferase</keyword>
<accession>A0ABR7TD64</accession>
<evidence type="ECO:0000256" key="3">
    <source>
        <dbReference type="ARBA" id="ARBA00022475"/>
    </source>
</evidence>
<reference evidence="7 8" key="1">
    <citation type="journal article" date="2020" name="Microorganisms">
        <title>New Insight into Antimicrobial Compounds from Food and Marine-Sourced Carnobacterium Species through Phenotype and Genome Analyses.</title>
        <authorList>
            <person name="Begrem S."/>
            <person name="Ivaniuk F."/>
            <person name="Gigout-Chevalier F."/>
            <person name="Kolypczuk L."/>
            <person name="Bonnetot S."/>
            <person name="Leroi F."/>
            <person name="Grovel O."/>
            <person name="Delbarre-Ladrat C."/>
            <person name="Passerini D."/>
        </authorList>
    </citation>
    <scope>NUCLEOTIDE SEQUENCE [LARGE SCALE GENOMIC DNA]</scope>
    <source>
        <strain evidence="7 8">MIP2551</strain>
    </source>
</reference>
<comment type="subcellular location">
    <subcellularLocation>
        <location evidence="1">Cell membrane</location>
        <topology evidence="1">Peripheral membrane protein</topology>
    </subcellularLocation>
</comment>
<dbReference type="Gene3D" id="3.40.50.11820">
    <property type="match status" value="1"/>
</dbReference>
<evidence type="ECO:0000313" key="7">
    <source>
        <dbReference type="EMBL" id="MBC9825898.1"/>
    </source>
</evidence>
<dbReference type="EMBL" id="WNJQ01000007">
    <property type="protein sequence ID" value="MBC9825898.1"/>
    <property type="molecule type" value="Genomic_DNA"/>
</dbReference>
<dbReference type="InterPro" id="IPR051612">
    <property type="entry name" value="Teichoic_Acid_Biosynth"/>
</dbReference>
<evidence type="ECO:0000256" key="5">
    <source>
        <dbReference type="ARBA" id="ARBA00022944"/>
    </source>
</evidence>
<keyword evidence="5" id="KW-0777">Teichoic acid biosynthesis</keyword>
<dbReference type="PANTHER" id="PTHR37316">
    <property type="entry name" value="TEICHOIC ACID GLYCEROL-PHOSPHATE PRIMASE"/>
    <property type="match status" value="1"/>
</dbReference>
<dbReference type="InterPro" id="IPR007554">
    <property type="entry name" value="Glycerophosphate_synth"/>
</dbReference>
<dbReference type="SUPFAM" id="SSF53756">
    <property type="entry name" value="UDP-Glycosyltransferase/glycogen phosphorylase"/>
    <property type="match status" value="1"/>
</dbReference>
<evidence type="ECO:0000313" key="8">
    <source>
        <dbReference type="Proteomes" id="UP000638836"/>
    </source>
</evidence>
<evidence type="ECO:0000256" key="2">
    <source>
        <dbReference type="ARBA" id="ARBA00010488"/>
    </source>
</evidence>